<sequence>MFRPSHSPLAAIAAACLLTIALSAGTAMAQKTKSKAPAEATATASMPDVRVDIPEIITADSSVDEATLRDIFSGEFVDNAEALAELTASSIEIPEISILVSAEVDGETSESTLTISDISFLDVTDGVAATVSLGSFEMSGDEDATGSFGAMEATDFNIAALLGLYGLVETGSTEMETLYSSFNFEGGTVSAPDGECTMGGFSGSEVRVRPVSFSFAEFFTLVEQLEAAGDEPPPELIGQAMRMYAEFLTAMEAEPISFEGFGCAFESEDGEEITLSVGPGKASAFTAGHYPSITLNDIDMAVVDDGQISIGEFSFKGMDLTSVVDALRSAPDTVDANWFEANARAFIPAFEGLSFADVSVDIPDPDAPATRITGSLGLFDLTLGDYRNGIPASIATSLENLVVDLPEDTEDESIQQLIAMGITSIDAGFNLDLAWDEAANSIAISDLSVSAADLATLAVTGTITNATADLFDVDPDKAQLAALALSVSDLQLELVDAGFSDIVLEQAAAEQGATPADLRTVFAGIAQGTILGQLATTANAQEVAQAVSAFVQGTARTLRIELEAKQQPGLGLVDFLSASENPTVLLDKVNVSAEAN</sequence>
<name>A0ABW5QF78_9HYPH</name>
<dbReference type="EMBL" id="JBHUNP010000001">
    <property type="protein sequence ID" value="MFD2646420.1"/>
    <property type="molecule type" value="Genomic_DNA"/>
</dbReference>
<comment type="caution">
    <text evidence="2">The sequence shown here is derived from an EMBL/GenBank/DDBJ whole genome shotgun (WGS) entry which is preliminary data.</text>
</comment>
<dbReference type="RefSeq" id="WP_386831028.1">
    <property type="nucleotide sequence ID" value="NZ_JBHUNP010000001.1"/>
</dbReference>
<accession>A0ABW5QF78</accession>
<protein>
    <submittedName>
        <fullName evidence="2">Uncharacterized protein</fullName>
    </submittedName>
</protein>
<keyword evidence="3" id="KW-1185">Reference proteome</keyword>
<dbReference type="PROSITE" id="PS51257">
    <property type="entry name" value="PROKAR_LIPOPROTEIN"/>
    <property type="match status" value="1"/>
</dbReference>
<keyword evidence="1" id="KW-0732">Signal</keyword>
<evidence type="ECO:0000313" key="2">
    <source>
        <dbReference type="EMBL" id="MFD2646420.1"/>
    </source>
</evidence>
<organism evidence="2 3">
    <name type="scientific">Devosia albogilva</name>
    <dbReference type="NCBI Taxonomy" id="429726"/>
    <lineage>
        <taxon>Bacteria</taxon>
        <taxon>Pseudomonadati</taxon>
        <taxon>Pseudomonadota</taxon>
        <taxon>Alphaproteobacteria</taxon>
        <taxon>Hyphomicrobiales</taxon>
        <taxon>Devosiaceae</taxon>
        <taxon>Devosia</taxon>
    </lineage>
</organism>
<evidence type="ECO:0000313" key="3">
    <source>
        <dbReference type="Proteomes" id="UP001597521"/>
    </source>
</evidence>
<gene>
    <name evidence="2" type="ORF">ACFSX5_01280</name>
</gene>
<feature type="chain" id="PRO_5047384309" evidence="1">
    <location>
        <begin position="30"/>
        <end position="596"/>
    </location>
</feature>
<dbReference type="Proteomes" id="UP001597521">
    <property type="component" value="Unassembled WGS sequence"/>
</dbReference>
<feature type="signal peptide" evidence="1">
    <location>
        <begin position="1"/>
        <end position="29"/>
    </location>
</feature>
<proteinExistence type="predicted"/>
<evidence type="ECO:0000256" key="1">
    <source>
        <dbReference type="SAM" id="SignalP"/>
    </source>
</evidence>
<reference evidence="3" key="1">
    <citation type="journal article" date="2019" name="Int. J. Syst. Evol. Microbiol.">
        <title>The Global Catalogue of Microorganisms (GCM) 10K type strain sequencing project: providing services to taxonomists for standard genome sequencing and annotation.</title>
        <authorList>
            <consortium name="The Broad Institute Genomics Platform"/>
            <consortium name="The Broad Institute Genome Sequencing Center for Infectious Disease"/>
            <person name="Wu L."/>
            <person name="Ma J."/>
        </authorList>
    </citation>
    <scope>NUCLEOTIDE SEQUENCE [LARGE SCALE GENOMIC DNA]</scope>
    <source>
        <strain evidence="3">CCM 7427</strain>
    </source>
</reference>